<gene>
    <name evidence="2" type="ORF">CGOC_LOCUS3048</name>
</gene>
<dbReference type="EMBL" id="UYRV01007402">
    <property type="protein sequence ID" value="VDK54586.1"/>
    <property type="molecule type" value="Genomic_DNA"/>
</dbReference>
<evidence type="ECO:0000259" key="1">
    <source>
        <dbReference type="Pfam" id="PF12215"/>
    </source>
</evidence>
<feature type="domain" description="Glycosyl-hydrolase family 116 N-terminal" evidence="1">
    <location>
        <begin position="18"/>
        <end position="103"/>
    </location>
</feature>
<proteinExistence type="predicted"/>
<evidence type="ECO:0000313" key="3">
    <source>
        <dbReference type="Proteomes" id="UP000271889"/>
    </source>
</evidence>
<reference evidence="2 3" key="1">
    <citation type="submission" date="2018-11" db="EMBL/GenBank/DDBJ databases">
        <authorList>
            <consortium name="Pathogen Informatics"/>
        </authorList>
    </citation>
    <scope>NUCLEOTIDE SEQUENCE [LARGE SCALE GENOMIC DNA]</scope>
</reference>
<organism evidence="2 3">
    <name type="scientific">Cylicostephanus goldi</name>
    <name type="common">Nematode worm</name>
    <dbReference type="NCBI Taxonomy" id="71465"/>
    <lineage>
        <taxon>Eukaryota</taxon>
        <taxon>Metazoa</taxon>
        <taxon>Ecdysozoa</taxon>
        <taxon>Nematoda</taxon>
        <taxon>Chromadorea</taxon>
        <taxon>Rhabditida</taxon>
        <taxon>Rhabditina</taxon>
        <taxon>Rhabditomorpha</taxon>
        <taxon>Strongyloidea</taxon>
        <taxon>Strongylidae</taxon>
        <taxon>Cylicostephanus</taxon>
    </lineage>
</organism>
<dbReference type="InterPro" id="IPR024462">
    <property type="entry name" value="GH116_N"/>
</dbReference>
<dbReference type="Pfam" id="PF12215">
    <property type="entry name" value="Glyco_hydr_116N"/>
    <property type="match status" value="1"/>
</dbReference>
<dbReference type="GO" id="GO:0008422">
    <property type="term" value="F:beta-glucosidase activity"/>
    <property type="evidence" value="ECO:0007669"/>
    <property type="project" value="TreeGrafter"/>
</dbReference>
<dbReference type="Proteomes" id="UP000271889">
    <property type="component" value="Unassembled WGS sequence"/>
</dbReference>
<accession>A0A3P6QV67</accession>
<evidence type="ECO:0000313" key="2">
    <source>
        <dbReference type="EMBL" id="VDK54586.1"/>
    </source>
</evidence>
<protein>
    <recommendedName>
        <fullName evidence="1">Glycosyl-hydrolase family 116 N-terminal domain-containing protein</fullName>
    </recommendedName>
</protein>
<dbReference type="AlphaFoldDB" id="A0A3P6QV67"/>
<dbReference type="PANTHER" id="PTHR12654">
    <property type="entry name" value="BILE ACID BETA-GLUCOSIDASE-RELATED"/>
    <property type="match status" value="1"/>
</dbReference>
<sequence length="107" mass="12346">MAIIPGKKHSTSPLLPTTARYRGLFPRAWREIQIPEIGLTLICEQVSPVIPDNYEVRYLPSLETSFPVCNFYWTIINNSEMTYNISLTFTFRNGTGNAKWEKESDCR</sequence>
<keyword evidence="3" id="KW-1185">Reference proteome</keyword>
<dbReference type="InterPro" id="IPR052566">
    <property type="entry name" value="Non-lysos_glucosylceramidase"/>
</dbReference>
<name>A0A3P6QV67_CYLGO</name>
<dbReference type="PANTHER" id="PTHR12654:SF0">
    <property type="entry name" value="NON-LYSOSOMAL GLUCOSYLCERAMIDASE"/>
    <property type="match status" value="1"/>
</dbReference>
<dbReference type="OrthoDB" id="5844481at2759"/>